<reference evidence="2 3" key="1">
    <citation type="submission" date="2018-09" db="EMBL/GenBank/DDBJ databases">
        <title>Alcanivorax profundi sp. nov., isolated from 1000 m-depth seawater of the Mariana Trench.</title>
        <authorList>
            <person name="Liu J."/>
        </authorList>
    </citation>
    <scope>NUCLEOTIDE SEQUENCE [LARGE SCALE GENOMIC DNA]</scope>
    <source>
        <strain evidence="2 3">MTEO17</strain>
    </source>
</reference>
<evidence type="ECO:0000313" key="2">
    <source>
        <dbReference type="EMBL" id="RJG19472.1"/>
    </source>
</evidence>
<feature type="transmembrane region" description="Helical" evidence="1">
    <location>
        <begin position="81"/>
        <end position="104"/>
    </location>
</feature>
<protein>
    <submittedName>
        <fullName evidence="2">Uncharacterized protein</fullName>
    </submittedName>
</protein>
<keyword evidence="1" id="KW-1133">Transmembrane helix</keyword>
<organism evidence="2 3">
    <name type="scientific">Alcanivorax profundi</name>
    <dbReference type="NCBI Taxonomy" id="2338368"/>
    <lineage>
        <taxon>Bacteria</taxon>
        <taxon>Pseudomonadati</taxon>
        <taxon>Pseudomonadota</taxon>
        <taxon>Gammaproteobacteria</taxon>
        <taxon>Oceanospirillales</taxon>
        <taxon>Alcanivoracaceae</taxon>
        <taxon>Alcanivorax</taxon>
    </lineage>
</organism>
<gene>
    <name evidence="2" type="ORF">D4A39_00975</name>
</gene>
<sequence length="106" mass="11703">MLACSYNAESIEEEQERIRKVALSAPFDALELFLSSPPGKYEGPARAVMAQVYENRASQARSEIAKREGRAEWWRGLVQQISAQLIGSLLLGLILGFIGGVWFCSA</sequence>
<evidence type="ECO:0000313" key="3">
    <source>
        <dbReference type="Proteomes" id="UP000283734"/>
    </source>
</evidence>
<dbReference type="Proteomes" id="UP000283734">
    <property type="component" value="Unassembled WGS sequence"/>
</dbReference>
<keyword evidence="1" id="KW-0812">Transmembrane</keyword>
<name>A0A418Y1R5_9GAMM</name>
<proteinExistence type="predicted"/>
<comment type="caution">
    <text evidence="2">The sequence shown here is derived from an EMBL/GenBank/DDBJ whole genome shotgun (WGS) entry which is preliminary data.</text>
</comment>
<keyword evidence="3" id="KW-1185">Reference proteome</keyword>
<accession>A0A418Y1R5</accession>
<evidence type="ECO:0000256" key="1">
    <source>
        <dbReference type="SAM" id="Phobius"/>
    </source>
</evidence>
<keyword evidence="1" id="KW-0472">Membrane</keyword>
<dbReference type="AlphaFoldDB" id="A0A418Y1R5"/>
<dbReference type="EMBL" id="QYYA01000001">
    <property type="protein sequence ID" value="RJG19472.1"/>
    <property type="molecule type" value="Genomic_DNA"/>
</dbReference>